<evidence type="ECO:0000256" key="2">
    <source>
        <dbReference type="ARBA" id="ARBA00023125"/>
    </source>
</evidence>
<evidence type="ECO:0000256" key="5">
    <source>
        <dbReference type="PROSITE-ProRule" id="PRU00108"/>
    </source>
</evidence>
<feature type="chain" id="PRO_5003182523" evidence="7">
    <location>
        <begin position="17"/>
        <end position="1112"/>
    </location>
</feature>
<keyword evidence="4 5" id="KW-0539">Nucleus</keyword>
<dbReference type="Gene3D" id="1.10.10.60">
    <property type="entry name" value="Homeodomain-like"/>
    <property type="match status" value="1"/>
</dbReference>
<keyword evidence="7" id="KW-0732">Signal</keyword>
<comment type="similarity">
    <text evidence="1">Belongs to the TALE/MEIS homeobox family.</text>
</comment>
<feature type="signal peptide" evidence="7">
    <location>
        <begin position="1"/>
        <end position="16"/>
    </location>
</feature>
<evidence type="ECO:0000256" key="1">
    <source>
        <dbReference type="ARBA" id="ARBA00009661"/>
    </source>
</evidence>
<accession>E3UJW5</accession>
<dbReference type="AlphaFoldDB" id="E3UJW5"/>
<protein>
    <submittedName>
        <fullName evidence="9">TALE class homeobox transcription factor Pknox</fullName>
    </submittedName>
</protein>
<dbReference type="FunFam" id="1.10.10.60:FF:000004">
    <property type="entry name" value="Meis2 homeobox isoform 2c"/>
    <property type="match status" value="1"/>
</dbReference>
<comment type="subcellular location">
    <subcellularLocation>
        <location evidence="5">Nucleus</location>
    </subcellularLocation>
</comment>
<evidence type="ECO:0000256" key="4">
    <source>
        <dbReference type="ARBA" id="ARBA00023242"/>
    </source>
</evidence>
<evidence type="ECO:0000256" key="3">
    <source>
        <dbReference type="ARBA" id="ARBA00023155"/>
    </source>
</evidence>
<name>E3UJW5_MNELE</name>
<reference evidence="9" key="1">
    <citation type="journal article" date="2010" name="Evodevo">
        <title>The homeodomain complement of the ctenophore Mnemiopsis leidyi suggests that Ctenophora and Porifera diverged prior to the ParaHoxozoa.</title>
        <authorList>
            <person name="Ryan J.F."/>
            <person name="Pang K."/>
            <person name="NISC Comparative Sequencing Program"/>
            <person name="Mullikin J.C."/>
            <person name="Martindale M.Q."/>
            <person name="Baxevanis A.D."/>
        </authorList>
    </citation>
    <scope>NUCLEOTIDE SEQUENCE</scope>
</reference>
<feature type="compositionally biased region" description="Basic residues" evidence="6">
    <location>
        <begin position="409"/>
        <end position="422"/>
    </location>
</feature>
<dbReference type="EMBL" id="HM444122">
    <property type="protein sequence ID" value="ADO22643.1"/>
    <property type="molecule type" value="mRNA"/>
</dbReference>
<dbReference type="PROSITE" id="PS50071">
    <property type="entry name" value="HOMEOBOX_2"/>
    <property type="match status" value="1"/>
</dbReference>
<dbReference type="InterPro" id="IPR001356">
    <property type="entry name" value="HD"/>
</dbReference>
<feature type="region of interest" description="Disordered" evidence="6">
    <location>
        <begin position="548"/>
        <end position="567"/>
    </location>
</feature>
<gene>
    <name evidence="9" type="primary">Pknox</name>
</gene>
<dbReference type="PANTHER" id="PTHR11850">
    <property type="entry name" value="HOMEOBOX PROTEIN TRANSCRIPTION FACTORS"/>
    <property type="match status" value="1"/>
</dbReference>
<feature type="region of interest" description="Disordered" evidence="6">
    <location>
        <begin position="288"/>
        <end position="358"/>
    </location>
</feature>
<evidence type="ECO:0000259" key="8">
    <source>
        <dbReference type="PROSITE" id="PS50071"/>
    </source>
</evidence>
<dbReference type="CDD" id="cd00086">
    <property type="entry name" value="homeodomain"/>
    <property type="match status" value="1"/>
</dbReference>
<keyword evidence="3 5" id="KW-0371">Homeobox</keyword>
<dbReference type="GO" id="GO:0006355">
    <property type="term" value="P:regulation of DNA-templated transcription"/>
    <property type="evidence" value="ECO:0007669"/>
    <property type="project" value="InterPro"/>
</dbReference>
<dbReference type="Pfam" id="PF05920">
    <property type="entry name" value="Homeobox_KN"/>
    <property type="match status" value="1"/>
</dbReference>
<evidence type="ECO:0000256" key="6">
    <source>
        <dbReference type="SAM" id="MobiDB-lite"/>
    </source>
</evidence>
<proteinExistence type="evidence at transcript level"/>
<dbReference type="InterPro" id="IPR009057">
    <property type="entry name" value="Homeodomain-like_sf"/>
</dbReference>
<organism evidence="9">
    <name type="scientific">Mnemiopsis leidyi</name>
    <name type="common">Sea walnut</name>
    <name type="synonym">Warty comb jellyfish</name>
    <dbReference type="NCBI Taxonomy" id="27923"/>
    <lineage>
        <taxon>Eukaryota</taxon>
        <taxon>Metazoa</taxon>
        <taxon>Ctenophora</taxon>
        <taxon>Tentaculata</taxon>
        <taxon>Lobata</taxon>
        <taxon>Bolinopsidae</taxon>
        <taxon>Mnemiopsis</taxon>
    </lineage>
</organism>
<keyword evidence="2 5" id="KW-0238">DNA-binding</keyword>
<evidence type="ECO:0000313" key="9">
    <source>
        <dbReference type="EMBL" id="ADO22643.1"/>
    </source>
</evidence>
<dbReference type="GO" id="GO:0005634">
    <property type="term" value="C:nucleus"/>
    <property type="evidence" value="ECO:0007669"/>
    <property type="project" value="UniProtKB-SubCell"/>
</dbReference>
<evidence type="ECO:0000256" key="7">
    <source>
        <dbReference type="SAM" id="SignalP"/>
    </source>
</evidence>
<feature type="compositionally biased region" description="Pro residues" evidence="6">
    <location>
        <begin position="224"/>
        <end position="235"/>
    </location>
</feature>
<sequence length="1112" mass="124061">MVSRFLFFVLIRASVSLQEEKEEEDPCQTGDYKLYPHSTHYKTVPDYKAWDRVNHTSCDLHINTVACYNEGDVLKNRHCGDCDYEMRPGVWYKFGTPNDRIVVLERVEECPPQGHCNGYYSLTLLPSNQTDLFYLVKSGHADLNKTRSCVRFGDETNVTEMVKVKKCPDGVILYKFPPTYPNKTTCSDKMFNCDNGNESRPLFTPASWCLTKPSPEPTSTVIPGPVPTPIPTPKPKPTDADHVSNSKNDLQKVQTIIGINSAASFLVLLVLILFAAYKCHTRKNSVKPGLHKVESRPGPKPGPPAPDPPAPDPPGPDPPGPDSQGPDQPGIDSPGIDSLEPDLSGPVLPELDLPAGEPVSDDLLPLDFHLPHQYDLPDVRAMPLDLEAARVNLPTNDANVSPPVLPPIPKKKRRKKKPRHHPSQNPDKMHLVTAAIVLFTVVDAEPALQTSLTCYLLVVAWSAVEVFSSNEGRTKSADNARIQSQTMRTHMGYTSIQGYSCLAEFEVARADTPGAAERARSPSSRCYPTRSRLAACLTLSDPHSKRIEKNEMTGGCTGRSEQSKKTGNPMDLLMSQVKNIGQRTDIEQIKDRLRKHPMLPLLSQLLERCGETTTSAQELSKLANEDVNLFFQQICSSTKSCFSGDEEADTLIPIDGPRRYLALSEEIRISLTRSKKSQCKKFQILKGIQMMKKYLSELDRVQEVSKTFKSHYVSSIQLIVIMNLEVLPVIVATLFDRNNRTVFQTRLSGEDLLKRLGVEENSQTSPQLNQVPDHYQKYDKNLSKVIEKMLKTVKCGVSDLRTSAALQESEPPPKAAVSGISCPVLGVLLHSCDTPPGTPDSGSNIDSHVRVVVVFVRLNSLAVLPAILRKLTRVRGEKRRHYFELTPWMSCQEPPDRNAAPRLAILNYRGTRLANSFSTMLPLPAPHLATPTLDMQYKYEQLSKYAWNPAPKKSPSRRGILPKAATEQMKDWLFKHLGHPYPSEDEKRKIAQQTGLTILQVNNWFINARRRILQPMMNEAAAQNRGHGAIRNTANKRIKLNIPMRLLMKLASRRFYVNSSPNAQCICLARRWDYVGGLKENAMSSTPPVPRKKVQPARKAALVTDLGNINVP</sequence>
<feature type="compositionally biased region" description="Pro residues" evidence="6">
    <location>
        <begin position="298"/>
        <end position="321"/>
    </location>
</feature>
<dbReference type="GO" id="GO:0003677">
    <property type="term" value="F:DNA binding"/>
    <property type="evidence" value="ECO:0007669"/>
    <property type="project" value="UniProtKB-UniRule"/>
</dbReference>
<feature type="domain" description="Homeobox" evidence="8">
    <location>
        <begin position="952"/>
        <end position="1015"/>
    </location>
</feature>
<dbReference type="SMART" id="SM00389">
    <property type="entry name" value="HOX"/>
    <property type="match status" value="1"/>
</dbReference>
<feature type="region of interest" description="Disordered" evidence="6">
    <location>
        <begin position="214"/>
        <end position="245"/>
    </location>
</feature>
<dbReference type="InterPro" id="IPR050224">
    <property type="entry name" value="TALE_homeobox"/>
</dbReference>
<dbReference type="SUPFAM" id="SSF46689">
    <property type="entry name" value="Homeodomain-like"/>
    <property type="match status" value="1"/>
</dbReference>
<dbReference type="InterPro" id="IPR008422">
    <property type="entry name" value="KN_HD"/>
</dbReference>
<feature type="region of interest" description="Disordered" evidence="6">
    <location>
        <begin position="394"/>
        <end position="427"/>
    </location>
</feature>
<feature type="DNA-binding region" description="Homeobox" evidence="5">
    <location>
        <begin position="954"/>
        <end position="1016"/>
    </location>
</feature>